<dbReference type="PROSITE" id="PS51084">
    <property type="entry name" value="HIT_2"/>
    <property type="match status" value="1"/>
</dbReference>
<evidence type="ECO:0000259" key="4">
    <source>
        <dbReference type="PROSITE" id="PS51084"/>
    </source>
</evidence>
<feature type="short sequence motif" description="Histidine triad motif" evidence="2 3">
    <location>
        <begin position="98"/>
        <end position="102"/>
    </location>
</feature>
<evidence type="ECO:0000313" key="5">
    <source>
        <dbReference type="EMBL" id="SDW00682.1"/>
    </source>
</evidence>
<dbReference type="RefSeq" id="WP_091810961.1">
    <property type="nucleotide sequence ID" value="NZ_FNNE01000001.1"/>
</dbReference>
<accession>A0A1H2Q0N0</accession>
<dbReference type="PANTHER" id="PTHR23089">
    <property type="entry name" value="HISTIDINE TRIAD HIT PROTEIN"/>
    <property type="match status" value="1"/>
</dbReference>
<dbReference type="AlphaFoldDB" id="A0A1H2Q0N0"/>
<dbReference type="SUPFAM" id="SSF54197">
    <property type="entry name" value="HIT-like"/>
    <property type="match status" value="1"/>
</dbReference>
<evidence type="ECO:0000313" key="6">
    <source>
        <dbReference type="Proteomes" id="UP000199675"/>
    </source>
</evidence>
<dbReference type="OrthoDB" id="9784774at2"/>
<gene>
    <name evidence="5" type="ORF">SAMN04487960_10169</name>
</gene>
<dbReference type="GO" id="GO:0003824">
    <property type="term" value="F:catalytic activity"/>
    <property type="evidence" value="ECO:0007669"/>
    <property type="project" value="InterPro"/>
</dbReference>
<dbReference type="PROSITE" id="PS00892">
    <property type="entry name" value="HIT_1"/>
    <property type="match status" value="1"/>
</dbReference>
<dbReference type="InterPro" id="IPR019808">
    <property type="entry name" value="Histidine_triad_CS"/>
</dbReference>
<name>A0A1H2Q0N0_9GAMM</name>
<dbReference type="InterPro" id="IPR001310">
    <property type="entry name" value="Histidine_triad_HIT"/>
</dbReference>
<dbReference type="PRINTS" id="PR00332">
    <property type="entry name" value="HISTRIAD"/>
</dbReference>
<proteinExistence type="predicted"/>
<sequence>MSETIFNKIINREIPADIVYEDDLSLAFRDINPQAPVHLLIIPKRAIATINDLEAGDRELVGHLYLVAAKLAKEMGFDDAGYRTVMNCGESAGQTVFHIHLHLLAGKPLGWPPYTDRMKQA</sequence>
<dbReference type="CDD" id="cd01276">
    <property type="entry name" value="PKCI_related"/>
    <property type="match status" value="1"/>
</dbReference>
<dbReference type="Gene3D" id="3.30.428.10">
    <property type="entry name" value="HIT-like"/>
    <property type="match status" value="1"/>
</dbReference>
<feature type="active site" description="Tele-AMP-histidine intermediate" evidence="1">
    <location>
        <position position="100"/>
    </location>
</feature>
<protein>
    <submittedName>
        <fullName evidence="5">Histidine triad (HIT) family protein</fullName>
    </submittedName>
</protein>
<keyword evidence="6" id="KW-1185">Reference proteome</keyword>
<dbReference type="InterPro" id="IPR011146">
    <property type="entry name" value="HIT-like"/>
</dbReference>
<dbReference type="InterPro" id="IPR036265">
    <property type="entry name" value="HIT-like_sf"/>
</dbReference>
<reference evidence="5 6" key="1">
    <citation type="submission" date="2016-10" db="EMBL/GenBank/DDBJ databases">
        <authorList>
            <person name="de Groot N.N."/>
        </authorList>
    </citation>
    <scope>NUCLEOTIDE SEQUENCE [LARGE SCALE GENOMIC DNA]</scope>
    <source>
        <strain evidence="5 6">CGMCC 1.7059</strain>
    </source>
</reference>
<evidence type="ECO:0000256" key="2">
    <source>
        <dbReference type="PIRSR" id="PIRSR601310-3"/>
    </source>
</evidence>
<dbReference type="EMBL" id="FNNE01000001">
    <property type="protein sequence ID" value="SDW00682.1"/>
    <property type="molecule type" value="Genomic_DNA"/>
</dbReference>
<dbReference type="Pfam" id="PF01230">
    <property type="entry name" value="HIT"/>
    <property type="match status" value="1"/>
</dbReference>
<dbReference type="Proteomes" id="UP000199675">
    <property type="component" value="Unassembled WGS sequence"/>
</dbReference>
<evidence type="ECO:0000256" key="1">
    <source>
        <dbReference type="PIRSR" id="PIRSR601310-1"/>
    </source>
</evidence>
<dbReference type="STRING" id="488533.SAMN04487960_10169"/>
<evidence type="ECO:0000256" key="3">
    <source>
        <dbReference type="PROSITE-ProRule" id="PRU00464"/>
    </source>
</evidence>
<feature type="domain" description="HIT" evidence="4">
    <location>
        <begin position="5"/>
        <end position="114"/>
    </location>
</feature>
<organism evidence="5 6">
    <name type="scientific">Marinobacter mobilis</name>
    <dbReference type="NCBI Taxonomy" id="488533"/>
    <lineage>
        <taxon>Bacteria</taxon>
        <taxon>Pseudomonadati</taxon>
        <taxon>Pseudomonadota</taxon>
        <taxon>Gammaproteobacteria</taxon>
        <taxon>Pseudomonadales</taxon>
        <taxon>Marinobacteraceae</taxon>
        <taxon>Marinobacter</taxon>
    </lineage>
</organism>